<organism evidence="9 10">
    <name type="scientific">Lederbergia ruris</name>
    <dbReference type="NCBI Taxonomy" id="217495"/>
    <lineage>
        <taxon>Bacteria</taxon>
        <taxon>Bacillati</taxon>
        <taxon>Bacillota</taxon>
        <taxon>Bacilli</taxon>
        <taxon>Bacillales</taxon>
        <taxon>Bacillaceae</taxon>
        <taxon>Lederbergia</taxon>
    </lineage>
</organism>
<evidence type="ECO:0000256" key="7">
    <source>
        <dbReference type="SAM" id="Phobius"/>
    </source>
</evidence>
<name>A0ABQ4KMR0_9BACI</name>
<feature type="domain" description="Major facilitator superfamily (MFS) profile" evidence="8">
    <location>
        <begin position="2"/>
        <end position="379"/>
    </location>
</feature>
<evidence type="ECO:0000256" key="5">
    <source>
        <dbReference type="ARBA" id="ARBA00022989"/>
    </source>
</evidence>
<evidence type="ECO:0000256" key="6">
    <source>
        <dbReference type="ARBA" id="ARBA00023136"/>
    </source>
</evidence>
<feature type="transmembrane region" description="Helical" evidence="7">
    <location>
        <begin position="91"/>
        <end position="115"/>
    </location>
</feature>
<feature type="transmembrane region" description="Helical" evidence="7">
    <location>
        <begin position="237"/>
        <end position="255"/>
    </location>
</feature>
<feature type="transmembrane region" description="Helical" evidence="7">
    <location>
        <begin position="155"/>
        <end position="176"/>
    </location>
</feature>
<feature type="transmembrane region" description="Helical" evidence="7">
    <location>
        <begin position="35"/>
        <end position="54"/>
    </location>
</feature>
<dbReference type="InterPro" id="IPR020846">
    <property type="entry name" value="MFS_dom"/>
</dbReference>
<sequence length="382" mass="41154">MMRVLVYFIVFFSFFDLFSQLPIMSPLATSLGAPPFLVGLVVGMFSLSNIIGNVSSGFLTDKKGPFSILMFGLFSTGITLLLYYFATGTWILLLVRFIHGFTAGLIVPAAFTNLANTTANEKKGKGAALSGAFIGLAAIIGPAFSGIVASKVNEVTVLAVTSFFMFVLGILSFIFLRSLQKVKKPKLAKKPISVRIFFQDPLIMKAYLGALFLMFSQGVVAYMLPLKVLELGSDTQTSGLLMSTFGLVAVLIFILPTNTLFDRLKAVHTAVFGLSIMGISMLFISFAPSISLLYVIMGTYGIGFAFLFPSLNSMLVEATDPADRGKAYGYFYAFFSMGVVIGSGVTGLLQLTANGGFLFAGILLLIGALFMFFKNRTIHTAV</sequence>
<dbReference type="Gene3D" id="1.20.1250.20">
    <property type="entry name" value="MFS general substrate transporter like domains"/>
    <property type="match status" value="1"/>
</dbReference>
<dbReference type="CDD" id="cd17325">
    <property type="entry name" value="MFS_MdtG_SLC18_like"/>
    <property type="match status" value="1"/>
</dbReference>
<evidence type="ECO:0000313" key="10">
    <source>
        <dbReference type="Proteomes" id="UP000679950"/>
    </source>
</evidence>
<dbReference type="EMBL" id="BORB01000029">
    <property type="protein sequence ID" value="GIN58766.1"/>
    <property type="molecule type" value="Genomic_DNA"/>
</dbReference>
<feature type="transmembrane region" description="Helical" evidence="7">
    <location>
        <begin position="127"/>
        <end position="149"/>
    </location>
</feature>
<evidence type="ECO:0000256" key="1">
    <source>
        <dbReference type="ARBA" id="ARBA00004651"/>
    </source>
</evidence>
<keyword evidence="6 7" id="KW-0472">Membrane</keyword>
<dbReference type="PANTHER" id="PTHR23517">
    <property type="entry name" value="RESISTANCE PROTEIN MDTM, PUTATIVE-RELATED-RELATED"/>
    <property type="match status" value="1"/>
</dbReference>
<evidence type="ECO:0000256" key="3">
    <source>
        <dbReference type="ARBA" id="ARBA00022475"/>
    </source>
</evidence>
<keyword evidence="2" id="KW-0813">Transport</keyword>
<keyword evidence="10" id="KW-1185">Reference proteome</keyword>
<evidence type="ECO:0000313" key="9">
    <source>
        <dbReference type="EMBL" id="GIN58766.1"/>
    </source>
</evidence>
<dbReference type="PROSITE" id="PS50850">
    <property type="entry name" value="MFS"/>
    <property type="match status" value="1"/>
</dbReference>
<keyword evidence="5 7" id="KW-1133">Transmembrane helix</keyword>
<dbReference type="Proteomes" id="UP000679950">
    <property type="component" value="Unassembled WGS sequence"/>
</dbReference>
<evidence type="ECO:0000259" key="8">
    <source>
        <dbReference type="PROSITE" id="PS50850"/>
    </source>
</evidence>
<comment type="caution">
    <text evidence="9">The sequence shown here is derived from an EMBL/GenBank/DDBJ whole genome shotgun (WGS) entry which is preliminary data.</text>
</comment>
<reference evidence="9 10" key="1">
    <citation type="submission" date="2021-03" db="EMBL/GenBank/DDBJ databases">
        <title>Antimicrobial resistance genes in bacteria isolated from Japanese honey, and their potential for conferring macrolide and lincosamide resistance in the American foulbrood pathogen Paenibacillus larvae.</title>
        <authorList>
            <person name="Okamoto M."/>
            <person name="Kumagai M."/>
            <person name="Kanamori H."/>
            <person name="Takamatsu D."/>
        </authorList>
    </citation>
    <scope>NUCLEOTIDE SEQUENCE [LARGE SCALE GENOMIC DNA]</scope>
    <source>
        <strain evidence="9 10">J8TS2</strain>
    </source>
</reference>
<feature type="transmembrane region" description="Helical" evidence="7">
    <location>
        <begin position="66"/>
        <end position="85"/>
    </location>
</feature>
<keyword evidence="3" id="KW-1003">Cell membrane</keyword>
<dbReference type="InterPro" id="IPR050171">
    <property type="entry name" value="MFS_Transporters"/>
</dbReference>
<dbReference type="RefSeq" id="WP_306345181.1">
    <property type="nucleotide sequence ID" value="NZ_BORB01000029.1"/>
</dbReference>
<keyword evidence="4 7" id="KW-0812">Transmembrane</keyword>
<evidence type="ECO:0000256" key="4">
    <source>
        <dbReference type="ARBA" id="ARBA00022692"/>
    </source>
</evidence>
<feature type="transmembrane region" description="Helical" evidence="7">
    <location>
        <begin position="206"/>
        <end position="225"/>
    </location>
</feature>
<dbReference type="SUPFAM" id="SSF103473">
    <property type="entry name" value="MFS general substrate transporter"/>
    <property type="match status" value="1"/>
</dbReference>
<proteinExistence type="predicted"/>
<feature type="transmembrane region" description="Helical" evidence="7">
    <location>
        <begin position="327"/>
        <end position="349"/>
    </location>
</feature>
<feature type="transmembrane region" description="Helical" evidence="7">
    <location>
        <begin position="355"/>
        <end position="373"/>
    </location>
</feature>
<accession>A0ABQ4KMR0</accession>
<protein>
    <submittedName>
        <fullName evidence="9">MFS transporter</fullName>
    </submittedName>
</protein>
<dbReference type="InterPro" id="IPR011701">
    <property type="entry name" value="MFS"/>
</dbReference>
<comment type="subcellular location">
    <subcellularLocation>
        <location evidence="1">Cell membrane</location>
        <topology evidence="1">Multi-pass membrane protein</topology>
    </subcellularLocation>
</comment>
<dbReference type="Pfam" id="PF07690">
    <property type="entry name" value="MFS_1"/>
    <property type="match status" value="1"/>
</dbReference>
<gene>
    <name evidence="9" type="ORF">J8TS2_30850</name>
</gene>
<feature type="transmembrane region" description="Helical" evidence="7">
    <location>
        <begin position="292"/>
        <end position="315"/>
    </location>
</feature>
<dbReference type="InterPro" id="IPR036259">
    <property type="entry name" value="MFS_trans_sf"/>
</dbReference>
<evidence type="ECO:0000256" key="2">
    <source>
        <dbReference type="ARBA" id="ARBA00022448"/>
    </source>
</evidence>
<feature type="transmembrane region" description="Helical" evidence="7">
    <location>
        <begin position="267"/>
        <end position="286"/>
    </location>
</feature>